<dbReference type="AlphaFoldDB" id="C2ENK9"/>
<sequence>MEYYKFSLINDNGGSHYTIERKGLKFPTTIANHGILKRYNVKDIISMIDQIKEDK</sequence>
<gene>
    <name evidence="1" type="ORF">HMPREF0548_1255</name>
</gene>
<name>C2ENK9_9LACO</name>
<dbReference type="RefSeq" id="WP_007125783.1">
    <property type="nucleotide sequence ID" value="NZ_AZFO01000056.1"/>
</dbReference>
<comment type="caution">
    <text evidence="1">The sequence shown here is derived from an EMBL/GenBank/DDBJ whole genome shotgun (WGS) entry which is preliminary data.</text>
</comment>
<evidence type="ECO:0000313" key="2">
    <source>
        <dbReference type="Proteomes" id="UP000005583"/>
    </source>
</evidence>
<dbReference type="HOGENOM" id="CLU_3026683_0_0_9"/>
<keyword evidence="2" id="KW-1185">Reference proteome</keyword>
<protein>
    <submittedName>
        <fullName evidence="1">Uncharacterized protein</fullName>
    </submittedName>
</protein>
<dbReference type="EMBL" id="ACGU01000056">
    <property type="protein sequence ID" value="EEJ71880.1"/>
    <property type="molecule type" value="Genomic_DNA"/>
</dbReference>
<accession>C2ENK9</accession>
<reference evidence="1 2" key="1">
    <citation type="submission" date="2009-01" db="EMBL/GenBank/DDBJ databases">
        <authorList>
            <person name="Qin X."/>
            <person name="Bachman B."/>
            <person name="Battles P."/>
            <person name="Bell A."/>
            <person name="Bess C."/>
            <person name="Bickham C."/>
            <person name="Chaboub L."/>
            <person name="Chen D."/>
            <person name="Coyle M."/>
            <person name="Deiros D.R."/>
            <person name="Dinh H."/>
            <person name="Forbes L."/>
            <person name="Fowler G."/>
            <person name="Francisco L."/>
            <person name="Fu Q."/>
            <person name="Gubbala S."/>
            <person name="Hale W."/>
            <person name="Han Y."/>
            <person name="Hemphill L."/>
            <person name="Highlander S.K."/>
            <person name="Hirani K."/>
            <person name="Hogues M."/>
            <person name="Jackson L."/>
            <person name="Jakkamsetti A."/>
            <person name="Javaid M."/>
            <person name="Jiang H."/>
            <person name="Korchina V."/>
            <person name="Kovar C."/>
            <person name="Lara F."/>
            <person name="Lee S."/>
            <person name="Mata R."/>
            <person name="Mathew T."/>
            <person name="Moen C."/>
            <person name="Morales K."/>
            <person name="Munidasa M."/>
            <person name="Nazareth L."/>
            <person name="Ngo R."/>
            <person name="Nguyen L."/>
            <person name="Okwuonu G."/>
            <person name="Ongeri F."/>
            <person name="Patil S."/>
            <person name="Petrosino J."/>
            <person name="Pham C."/>
            <person name="Pham P."/>
            <person name="Pu L.-L."/>
            <person name="Puazo M."/>
            <person name="Raj R."/>
            <person name="Reid J."/>
            <person name="Rouhana J."/>
            <person name="Saada N."/>
            <person name="Shang Y."/>
            <person name="Simmons D."/>
            <person name="Thornton R."/>
            <person name="Warren J."/>
            <person name="Weissenberger G."/>
            <person name="Zhang J."/>
            <person name="Zhang L."/>
            <person name="Zhou C."/>
            <person name="Zhu D."/>
            <person name="Muzny D."/>
            <person name="Worley K."/>
            <person name="Gibbs R."/>
        </authorList>
    </citation>
    <scope>NUCLEOTIDE SEQUENCE [LARGE SCALE GENOMIC DNA]</scope>
    <source>
        <strain evidence="1 2">DSM 16047</strain>
    </source>
</reference>
<proteinExistence type="predicted"/>
<evidence type="ECO:0000313" key="1">
    <source>
        <dbReference type="EMBL" id="EEJ71880.1"/>
    </source>
</evidence>
<organism evidence="1 2">
    <name type="scientific">Lactobacillus ultunensis DSM 16047</name>
    <dbReference type="NCBI Taxonomy" id="525365"/>
    <lineage>
        <taxon>Bacteria</taxon>
        <taxon>Bacillati</taxon>
        <taxon>Bacillota</taxon>
        <taxon>Bacilli</taxon>
        <taxon>Lactobacillales</taxon>
        <taxon>Lactobacillaceae</taxon>
        <taxon>Lactobacillus</taxon>
    </lineage>
</organism>
<dbReference type="Proteomes" id="UP000005583">
    <property type="component" value="Unassembled WGS sequence"/>
</dbReference>
<dbReference type="PATRIC" id="fig|525365.8.peg.1794"/>